<keyword evidence="3" id="KW-1185">Reference proteome</keyword>
<dbReference type="RefSeq" id="WP_316782296.1">
    <property type="nucleotide sequence ID" value="NZ_JASMWN010000034.1"/>
</dbReference>
<name>A0ABU3VL20_9RHOB</name>
<evidence type="ECO:0000313" key="2">
    <source>
        <dbReference type="EMBL" id="MDU9006891.1"/>
    </source>
</evidence>
<accession>A0ABU3VL20</accession>
<dbReference type="EMBL" id="JASMWN010000034">
    <property type="protein sequence ID" value="MDU9006891.1"/>
    <property type="molecule type" value="Genomic_DNA"/>
</dbReference>
<dbReference type="Pfam" id="PF11638">
    <property type="entry name" value="DnaA_N"/>
    <property type="match status" value="1"/>
</dbReference>
<dbReference type="Gene3D" id="3.30.300.180">
    <property type="match status" value="1"/>
</dbReference>
<comment type="caution">
    <text evidence="2">The sequence shown here is derived from an EMBL/GenBank/DDBJ whole genome shotgun (WGS) entry which is preliminary data.</text>
</comment>
<sequence>MQVTKPVGRNASALKYDILSALGVSALSGDKHRQRLVLRLIVLITTRYNWQNNELSIGRAEMARLWSVNERTVKREIAKMRTAGWLEVKRAGVKGRVTVYALNIADLMRGTANVWAVIGSDFEDRMQERHGGAQDGAGQGDATDPNVILFQPRSRSTSAEGTWGRVLAQLHAEVPAQAATWFGQLSEMAHEGERVTLLAPSRFIANYVRGHFMSRILRGYVAIDPSIRQIEVVAAEE</sequence>
<proteinExistence type="predicted"/>
<evidence type="ECO:0000259" key="1">
    <source>
        <dbReference type="Pfam" id="PF11638"/>
    </source>
</evidence>
<dbReference type="InterPro" id="IPR024633">
    <property type="entry name" value="DnaA_N_dom"/>
</dbReference>
<dbReference type="InterPro" id="IPR036388">
    <property type="entry name" value="WH-like_DNA-bd_sf"/>
</dbReference>
<protein>
    <submittedName>
        <fullName evidence="2">DnaA N-terminal domain-containing protein</fullName>
    </submittedName>
</protein>
<gene>
    <name evidence="2" type="ORF">QO231_23950</name>
</gene>
<organism evidence="2 3">
    <name type="scientific">Sedimentitalea todarodis</name>
    <dbReference type="NCBI Taxonomy" id="1631240"/>
    <lineage>
        <taxon>Bacteria</taxon>
        <taxon>Pseudomonadati</taxon>
        <taxon>Pseudomonadota</taxon>
        <taxon>Alphaproteobacteria</taxon>
        <taxon>Rhodobacterales</taxon>
        <taxon>Paracoccaceae</taxon>
        <taxon>Sedimentitalea</taxon>
    </lineage>
</organism>
<dbReference type="Proteomes" id="UP001255416">
    <property type="component" value="Unassembled WGS sequence"/>
</dbReference>
<reference evidence="3" key="1">
    <citation type="submission" date="2023-05" db="EMBL/GenBank/DDBJ databases">
        <title>Sedimentitalea sp. nov. JM2-8.</title>
        <authorList>
            <person name="Huang J."/>
        </authorList>
    </citation>
    <scope>NUCLEOTIDE SEQUENCE [LARGE SCALE GENOMIC DNA]</scope>
    <source>
        <strain evidence="3">KHS03</strain>
    </source>
</reference>
<dbReference type="InterPro" id="IPR036390">
    <property type="entry name" value="WH_DNA-bd_sf"/>
</dbReference>
<dbReference type="InterPro" id="IPR038454">
    <property type="entry name" value="DnaA_N_sf"/>
</dbReference>
<feature type="domain" description="DnaA N-terminal" evidence="1">
    <location>
        <begin position="162"/>
        <end position="217"/>
    </location>
</feature>
<dbReference type="Gene3D" id="1.10.10.10">
    <property type="entry name" value="Winged helix-like DNA-binding domain superfamily/Winged helix DNA-binding domain"/>
    <property type="match status" value="1"/>
</dbReference>
<evidence type="ECO:0000313" key="3">
    <source>
        <dbReference type="Proteomes" id="UP001255416"/>
    </source>
</evidence>
<dbReference type="SUPFAM" id="SSF46785">
    <property type="entry name" value="Winged helix' DNA-binding domain"/>
    <property type="match status" value="1"/>
</dbReference>